<dbReference type="GO" id="GO:0016491">
    <property type="term" value="F:oxidoreductase activity"/>
    <property type="evidence" value="ECO:0007669"/>
    <property type="project" value="UniProtKB-KW"/>
</dbReference>
<comment type="caution">
    <text evidence="3">The sequence shown here is derived from an EMBL/GenBank/DDBJ whole genome shotgun (WGS) entry which is preliminary data.</text>
</comment>
<dbReference type="PANTHER" id="PTHR30466">
    <property type="entry name" value="FLAVIN REDUCTASE"/>
    <property type="match status" value="1"/>
</dbReference>
<evidence type="ECO:0000256" key="1">
    <source>
        <dbReference type="ARBA" id="ARBA00023002"/>
    </source>
</evidence>
<evidence type="ECO:0000259" key="2">
    <source>
        <dbReference type="SMART" id="SM00903"/>
    </source>
</evidence>
<dbReference type="PANTHER" id="PTHR30466:SF1">
    <property type="entry name" value="FMN REDUCTASE (NADH) RUTF"/>
    <property type="match status" value="1"/>
</dbReference>
<feature type="domain" description="Flavin reductase like" evidence="2">
    <location>
        <begin position="22"/>
        <end position="166"/>
    </location>
</feature>
<dbReference type="EMBL" id="JAVYII010000004">
    <property type="protein sequence ID" value="MDT9593303.1"/>
    <property type="molecule type" value="Genomic_DNA"/>
</dbReference>
<accession>A0ABU3PVP7</accession>
<dbReference type="InterPro" id="IPR012349">
    <property type="entry name" value="Split_barrel_FMN-bd"/>
</dbReference>
<reference evidence="3 4" key="1">
    <citation type="submission" date="2023-08" db="EMBL/GenBank/DDBJ databases">
        <title>Nocardioides seae sp. nov., a bacterium isolated from a soil.</title>
        <authorList>
            <person name="Wang X."/>
        </authorList>
    </citation>
    <scope>NUCLEOTIDE SEQUENCE [LARGE SCALE GENOMIC DNA]</scope>
    <source>
        <strain evidence="3 4">YZH12</strain>
    </source>
</reference>
<dbReference type="EC" id="1.-.-.-" evidence="3"/>
<protein>
    <submittedName>
        <fullName evidence="3">Flavin reductase family protein</fullName>
        <ecNumber evidence="3">1.-.-.-</ecNumber>
    </submittedName>
</protein>
<proteinExistence type="predicted"/>
<keyword evidence="1 3" id="KW-0560">Oxidoreductase</keyword>
<dbReference type="Proteomes" id="UP001268542">
    <property type="component" value="Unassembled WGS sequence"/>
</dbReference>
<dbReference type="InterPro" id="IPR002563">
    <property type="entry name" value="Flavin_Rdtase-like_dom"/>
</dbReference>
<dbReference type="RefSeq" id="WP_315732772.1">
    <property type="nucleotide sequence ID" value="NZ_JAVYII010000004.1"/>
</dbReference>
<dbReference type="SMART" id="SM00903">
    <property type="entry name" value="Flavin_Reduct"/>
    <property type="match status" value="1"/>
</dbReference>
<evidence type="ECO:0000313" key="4">
    <source>
        <dbReference type="Proteomes" id="UP001268542"/>
    </source>
</evidence>
<dbReference type="InterPro" id="IPR050268">
    <property type="entry name" value="NADH-dep_flavin_reductase"/>
</dbReference>
<dbReference type="SUPFAM" id="SSF50475">
    <property type="entry name" value="FMN-binding split barrel"/>
    <property type="match status" value="1"/>
</dbReference>
<organism evidence="3 4">
    <name type="scientific">Nocardioides imazamoxiresistens</name>
    <dbReference type="NCBI Taxonomy" id="3231893"/>
    <lineage>
        <taxon>Bacteria</taxon>
        <taxon>Bacillati</taxon>
        <taxon>Actinomycetota</taxon>
        <taxon>Actinomycetes</taxon>
        <taxon>Propionibacteriales</taxon>
        <taxon>Nocardioidaceae</taxon>
        <taxon>Nocardioides</taxon>
    </lineage>
</organism>
<name>A0ABU3PVP7_9ACTN</name>
<evidence type="ECO:0000313" key="3">
    <source>
        <dbReference type="EMBL" id="MDT9593303.1"/>
    </source>
</evidence>
<sequence length="190" mass="20058">MTPVMNETAPETVTDAGFRAAMGRFASGVTVVTTRTPDGDLAATVSAFSSLSNDPPSVLVCLNRSSETCRAIQETGSFTVNVLARSQIDVALRLAGKGRGKLDGIEVERSVHLGHAVLPGNHAVVECGVTQAVPSGTHLVLLADVLSIRLGRRTTPLAYHAGAFGRFAEERGAKGRVVLPDFHSHESDLW</sequence>
<keyword evidence="4" id="KW-1185">Reference proteome</keyword>
<gene>
    <name evidence="3" type="ORF">RDV89_09510</name>
</gene>
<dbReference type="Gene3D" id="2.30.110.10">
    <property type="entry name" value="Electron Transport, Fmn-binding Protein, Chain A"/>
    <property type="match status" value="1"/>
</dbReference>
<dbReference type="Pfam" id="PF01613">
    <property type="entry name" value="Flavin_Reduct"/>
    <property type="match status" value="1"/>
</dbReference>